<keyword evidence="1" id="KW-1133">Transmembrane helix</keyword>
<feature type="transmembrane region" description="Helical" evidence="1">
    <location>
        <begin position="109"/>
        <end position="127"/>
    </location>
</feature>
<dbReference type="RefSeq" id="WP_151422116.1">
    <property type="nucleotide sequence ID" value="NZ_WBJX01000001.1"/>
</dbReference>
<keyword evidence="1" id="KW-0472">Membrane</keyword>
<dbReference type="Proteomes" id="UP000490386">
    <property type="component" value="Unassembled WGS sequence"/>
</dbReference>
<evidence type="ECO:0000256" key="1">
    <source>
        <dbReference type="SAM" id="Phobius"/>
    </source>
</evidence>
<keyword evidence="3" id="KW-1185">Reference proteome</keyword>
<proteinExistence type="predicted"/>
<reference evidence="2 3" key="1">
    <citation type="submission" date="2019-09" db="EMBL/GenBank/DDBJ databases">
        <title>Phylogeny of genus Pseudoclavibacter and closely related genus.</title>
        <authorList>
            <person name="Li Y."/>
        </authorList>
    </citation>
    <scope>NUCLEOTIDE SEQUENCE [LARGE SCALE GENOMIC DNA]</scope>
    <source>
        <strain evidence="2 3">THG-MD12</strain>
    </source>
</reference>
<evidence type="ECO:0000313" key="2">
    <source>
        <dbReference type="EMBL" id="KAB1639094.1"/>
    </source>
</evidence>
<organism evidence="2 3">
    <name type="scientific">Pseudoclavibacter terrae</name>
    <dbReference type="NCBI Taxonomy" id="1530195"/>
    <lineage>
        <taxon>Bacteria</taxon>
        <taxon>Bacillati</taxon>
        <taxon>Actinomycetota</taxon>
        <taxon>Actinomycetes</taxon>
        <taxon>Micrococcales</taxon>
        <taxon>Microbacteriaceae</taxon>
        <taxon>Pseudoclavibacter</taxon>
    </lineage>
</organism>
<name>A0A7J5B4V8_9MICO</name>
<dbReference type="OrthoDB" id="5197046at2"/>
<evidence type="ECO:0008006" key="4">
    <source>
        <dbReference type="Google" id="ProtNLM"/>
    </source>
</evidence>
<dbReference type="EMBL" id="WBJX01000001">
    <property type="protein sequence ID" value="KAB1639094.1"/>
    <property type="molecule type" value="Genomic_DNA"/>
</dbReference>
<gene>
    <name evidence="2" type="ORF">F8O03_01740</name>
</gene>
<sequence length="281" mass="30923">MSTIDPVQARRARATRRVGSPQTLAQLWAVGVVLFLFGALLGFGLIAERNSGRQMALGIRDLDAEPWINDAWYALPAAFVLLLGALPLYFLVYANLIGDPRPLPPVDPFTIALAGTTTGLVAFAGLWTQPQRVGSTLDEHFDTVDAWSSAAWASYWLPVWLPALAAALTVVAFVTCRLLRRRSSRRVDAVRRMLAAGHPTPGTVTEGVDISPGTRTIASWRFTYADARGMQRWVKRTNAFDWSTAPKPGQRVWVLFDPARPGDTSRIFVSRSSPDRAEDYA</sequence>
<accession>A0A7J5B4V8</accession>
<feature type="transmembrane region" description="Helical" evidence="1">
    <location>
        <begin position="155"/>
        <end position="176"/>
    </location>
</feature>
<evidence type="ECO:0000313" key="3">
    <source>
        <dbReference type="Proteomes" id="UP000490386"/>
    </source>
</evidence>
<protein>
    <recommendedName>
        <fullName evidence="4">DUF3592 domain-containing protein</fullName>
    </recommendedName>
</protein>
<comment type="caution">
    <text evidence="2">The sequence shown here is derived from an EMBL/GenBank/DDBJ whole genome shotgun (WGS) entry which is preliminary data.</text>
</comment>
<feature type="transmembrane region" description="Helical" evidence="1">
    <location>
        <begin position="71"/>
        <end position="97"/>
    </location>
</feature>
<keyword evidence="1" id="KW-0812">Transmembrane</keyword>
<dbReference type="AlphaFoldDB" id="A0A7J5B4V8"/>
<feature type="transmembrane region" description="Helical" evidence="1">
    <location>
        <begin position="27"/>
        <end position="47"/>
    </location>
</feature>